<feature type="compositionally biased region" description="Polar residues" evidence="1">
    <location>
        <begin position="248"/>
        <end position="263"/>
    </location>
</feature>
<keyword evidence="5" id="KW-1185">Reference proteome</keyword>
<evidence type="ECO:0000256" key="1">
    <source>
        <dbReference type="SAM" id="MobiDB-lite"/>
    </source>
</evidence>
<dbReference type="InterPro" id="IPR009060">
    <property type="entry name" value="UBA-like_sf"/>
</dbReference>
<dbReference type="InterPro" id="IPR015940">
    <property type="entry name" value="UBA"/>
</dbReference>
<dbReference type="GO" id="GO:0005829">
    <property type="term" value="C:cytosol"/>
    <property type="evidence" value="ECO:0007669"/>
    <property type="project" value="TreeGrafter"/>
</dbReference>
<accession>A0AAD5RHL1</accession>
<dbReference type="SUPFAM" id="SSF54236">
    <property type="entry name" value="Ubiquitin-like"/>
    <property type="match status" value="1"/>
</dbReference>
<dbReference type="FunFam" id="1.10.8.10:FF:000024">
    <property type="entry name" value="Ubiquitin domain-containing protein DSK2"/>
    <property type="match status" value="1"/>
</dbReference>
<feature type="region of interest" description="Disordered" evidence="1">
    <location>
        <begin position="361"/>
        <end position="381"/>
    </location>
</feature>
<feature type="compositionally biased region" description="Low complexity" evidence="1">
    <location>
        <begin position="297"/>
        <end position="345"/>
    </location>
</feature>
<dbReference type="AlphaFoldDB" id="A0AAD5RHL1"/>
<dbReference type="Gene3D" id="1.10.8.10">
    <property type="entry name" value="DNA helicase RuvA subunit, C-terminal domain"/>
    <property type="match status" value="1"/>
</dbReference>
<dbReference type="Pfam" id="PF00240">
    <property type="entry name" value="ubiquitin"/>
    <property type="match status" value="1"/>
</dbReference>
<dbReference type="Proteomes" id="UP001201980">
    <property type="component" value="Unassembled WGS sequence"/>
</dbReference>
<dbReference type="PANTHER" id="PTHR10677">
    <property type="entry name" value="UBIQUILIN"/>
    <property type="match status" value="1"/>
</dbReference>
<dbReference type="GO" id="GO:0031593">
    <property type="term" value="F:polyubiquitin modification-dependent protein binding"/>
    <property type="evidence" value="ECO:0007669"/>
    <property type="project" value="TreeGrafter"/>
</dbReference>
<dbReference type="SMART" id="SM00727">
    <property type="entry name" value="STI1"/>
    <property type="match status" value="1"/>
</dbReference>
<feature type="compositionally biased region" description="Gly residues" evidence="1">
    <location>
        <begin position="229"/>
        <end position="243"/>
    </location>
</feature>
<dbReference type="SUPFAM" id="SSF46934">
    <property type="entry name" value="UBA-like"/>
    <property type="match status" value="1"/>
</dbReference>
<proteinExistence type="predicted"/>
<feature type="domain" description="UBA" evidence="2">
    <location>
        <begin position="414"/>
        <end position="458"/>
    </location>
</feature>
<dbReference type="InterPro" id="IPR000626">
    <property type="entry name" value="Ubiquitin-like_dom"/>
</dbReference>
<dbReference type="SMART" id="SM00213">
    <property type="entry name" value="UBQ"/>
    <property type="match status" value="1"/>
</dbReference>
<dbReference type="PROSITE" id="PS50053">
    <property type="entry name" value="UBIQUITIN_2"/>
    <property type="match status" value="1"/>
</dbReference>
<evidence type="ECO:0000313" key="4">
    <source>
        <dbReference type="EMBL" id="KAJ2893662.1"/>
    </source>
</evidence>
<feature type="domain" description="Ubiquitin-like" evidence="3">
    <location>
        <begin position="12"/>
        <end position="89"/>
    </location>
</feature>
<protein>
    <submittedName>
        <fullName evidence="4">Ubiquitin-domain-containing protein</fullName>
    </submittedName>
</protein>
<dbReference type="InterPro" id="IPR015496">
    <property type="entry name" value="Ubiquilin"/>
</dbReference>
<comment type="caution">
    <text evidence="4">The sequence shown here is derived from an EMBL/GenBank/DDBJ whole genome shotgun (WGS) entry which is preliminary data.</text>
</comment>
<gene>
    <name evidence="4" type="ORF">MKZ38_008388</name>
</gene>
<organism evidence="4 5">
    <name type="scientific">Zalerion maritima</name>
    <dbReference type="NCBI Taxonomy" id="339359"/>
    <lineage>
        <taxon>Eukaryota</taxon>
        <taxon>Fungi</taxon>
        <taxon>Dikarya</taxon>
        <taxon>Ascomycota</taxon>
        <taxon>Pezizomycotina</taxon>
        <taxon>Sordariomycetes</taxon>
        <taxon>Lulworthiomycetidae</taxon>
        <taxon>Lulworthiales</taxon>
        <taxon>Lulworthiaceae</taxon>
        <taxon>Zalerion</taxon>
    </lineage>
</organism>
<feature type="region of interest" description="Disordered" evidence="1">
    <location>
        <begin position="226"/>
        <end position="345"/>
    </location>
</feature>
<dbReference type="CDD" id="cd14324">
    <property type="entry name" value="UBA_Dsk2p_like"/>
    <property type="match status" value="1"/>
</dbReference>
<dbReference type="GO" id="GO:0006511">
    <property type="term" value="P:ubiquitin-dependent protein catabolic process"/>
    <property type="evidence" value="ECO:0007669"/>
    <property type="project" value="TreeGrafter"/>
</dbReference>
<dbReference type="Gene3D" id="3.10.20.90">
    <property type="entry name" value="Phosphatidylinositol 3-kinase Catalytic Subunit, Chain A, domain 1"/>
    <property type="match status" value="1"/>
</dbReference>
<evidence type="ECO:0000259" key="3">
    <source>
        <dbReference type="PROSITE" id="PS50053"/>
    </source>
</evidence>
<name>A0AAD5RHL1_9PEZI</name>
<dbReference type="InterPro" id="IPR029071">
    <property type="entry name" value="Ubiquitin-like_domsf"/>
</dbReference>
<sequence>MADNAEGSATKLSFKVKTSGDGLHSITIGEFSTVLDLKTKLSGEDYENISVDRMRLIYSGRVMKNEEPLSTYKIKNGNTIHMVKSAASNPTPANTSAAASTLAQPAVPPNMSAGTSANNPLDHLTGARYAGFANLPSADLFGPNGGMGAPPSMDEVADMLSNPQSAQLLNEAMSNPGFLDMMIENNPMLRNLPNAREILQQQLPTIRHLMSDPEAMRNMMRMRSMFEGGMPGAGGAGGAGGFPAPGATDTSGSNPASGGQQANPFAGLMGGNPFLNPFGAQPPSYARSTPGTGGAASPGAAISTPGANTTASSGGATAGSNDSNTGAGAGATGASQPQAGSPGAAQANPFAALFSAMNQAQGGAGAGAAGSPGVGAGQNPPMNPFMADPQAMQNMLQNLGLGGGAAAAPADNRPPEERYADQLRQLNDMGFTDFDSNVTALRRSGGSVQGAIEYLLSG</sequence>
<evidence type="ECO:0000313" key="5">
    <source>
        <dbReference type="Proteomes" id="UP001201980"/>
    </source>
</evidence>
<dbReference type="EMBL" id="JAKWBI020000580">
    <property type="protein sequence ID" value="KAJ2893662.1"/>
    <property type="molecule type" value="Genomic_DNA"/>
</dbReference>
<dbReference type="PANTHER" id="PTHR10677:SF3">
    <property type="entry name" value="FI07626P-RELATED"/>
    <property type="match status" value="1"/>
</dbReference>
<dbReference type="Pfam" id="PF00627">
    <property type="entry name" value="UBA"/>
    <property type="match status" value="1"/>
</dbReference>
<dbReference type="SMART" id="SM00165">
    <property type="entry name" value="UBA"/>
    <property type="match status" value="1"/>
</dbReference>
<feature type="compositionally biased region" description="Gly residues" evidence="1">
    <location>
        <begin position="362"/>
        <end position="376"/>
    </location>
</feature>
<dbReference type="PROSITE" id="PS50030">
    <property type="entry name" value="UBA"/>
    <property type="match status" value="1"/>
</dbReference>
<evidence type="ECO:0000259" key="2">
    <source>
        <dbReference type="PROSITE" id="PS50030"/>
    </source>
</evidence>
<dbReference type="InterPro" id="IPR006636">
    <property type="entry name" value="STI1_HS-bd"/>
</dbReference>
<reference evidence="4" key="1">
    <citation type="submission" date="2022-07" db="EMBL/GenBank/DDBJ databases">
        <title>Draft genome sequence of Zalerion maritima ATCC 34329, a (micro)plastics degrading marine fungus.</title>
        <authorList>
            <person name="Paco A."/>
            <person name="Goncalves M.F.M."/>
            <person name="Rocha-Santos T.A.P."/>
            <person name="Alves A."/>
        </authorList>
    </citation>
    <scope>NUCLEOTIDE SEQUENCE</scope>
    <source>
        <strain evidence="4">ATCC 34329</strain>
    </source>
</reference>